<evidence type="ECO:0000256" key="5">
    <source>
        <dbReference type="ARBA" id="ARBA00022692"/>
    </source>
</evidence>
<keyword evidence="3" id="KW-0813">Transport</keyword>
<reference evidence="10 11" key="1">
    <citation type="submission" date="2019-08" db="EMBL/GenBank/DDBJ databases">
        <title>Genome of Phaeodactylibacter luteus.</title>
        <authorList>
            <person name="Bowman J.P."/>
        </authorList>
    </citation>
    <scope>NUCLEOTIDE SEQUENCE [LARGE SCALE GENOMIC DNA]</scope>
    <source>
        <strain evidence="10 11">KCTC 42180</strain>
    </source>
</reference>
<feature type="coiled-coil region" evidence="8">
    <location>
        <begin position="346"/>
        <end position="398"/>
    </location>
</feature>
<dbReference type="Proteomes" id="UP000321580">
    <property type="component" value="Unassembled WGS sequence"/>
</dbReference>
<dbReference type="InterPro" id="IPR051906">
    <property type="entry name" value="TolC-like"/>
</dbReference>
<gene>
    <name evidence="10" type="ORF">FRY97_21355</name>
</gene>
<evidence type="ECO:0000313" key="11">
    <source>
        <dbReference type="Proteomes" id="UP000321580"/>
    </source>
</evidence>
<keyword evidence="8" id="KW-0175">Coiled coil</keyword>
<keyword evidence="7" id="KW-0998">Cell outer membrane</keyword>
<dbReference type="AlphaFoldDB" id="A0A5C6RFH0"/>
<dbReference type="GO" id="GO:0015288">
    <property type="term" value="F:porin activity"/>
    <property type="evidence" value="ECO:0007669"/>
    <property type="project" value="TreeGrafter"/>
</dbReference>
<feature type="chain" id="PRO_5023128016" evidence="9">
    <location>
        <begin position="23"/>
        <end position="450"/>
    </location>
</feature>
<keyword evidence="5" id="KW-0812">Transmembrane</keyword>
<evidence type="ECO:0000256" key="4">
    <source>
        <dbReference type="ARBA" id="ARBA00022452"/>
    </source>
</evidence>
<keyword evidence="6" id="KW-0472">Membrane</keyword>
<dbReference type="GO" id="GO:0009279">
    <property type="term" value="C:cell outer membrane"/>
    <property type="evidence" value="ECO:0007669"/>
    <property type="project" value="UniProtKB-SubCell"/>
</dbReference>
<evidence type="ECO:0000256" key="2">
    <source>
        <dbReference type="ARBA" id="ARBA00007613"/>
    </source>
</evidence>
<dbReference type="SUPFAM" id="SSF56954">
    <property type="entry name" value="Outer membrane efflux proteins (OEP)"/>
    <property type="match status" value="1"/>
</dbReference>
<protein>
    <submittedName>
        <fullName evidence="10">TolC family protein</fullName>
    </submittedName>
</protein>
<dbReference type="RefSeq" id="WP_147169661.1">
    <property type="nucleotide sequence ID" value="NZ_VOOR01000099.1"/>
</dbReference>
<keyword evidence="11" id="KW-1185">Reference proteome</keyword>
<dbReference type="GO" id="GO:1990281">
    <property type="term" value="C:efflux pump complex"/>
    <property type="evidence" value="ECO:0007669"/>
    <property type="project" value="TreeGrafter"/>
</dbReference>
<dbReference type="GO" id="GO:0015562">
    <property type="term" value="F:efflux transmembrane transporter activity"/>
    <property type="evidence" value="ECO:0007669"/>
    <property type="project" value="InterPro"/>
</dbReference>
<evidence type="ECO:0000256" key="8">
    <source>
        <dbReference type="SAM" id="Coils"/>
    </source>
</evidence>
<comment type="subcellular location">
    <subcellularLocation>
        <location evidence="1">Cell outer membrane</location>
    </subcellularLocation>
</comment>
<evidence type="ECO:0000256" key="7">
    <source>
        <dbReference type="ARBA" id="ARBA00023237"/>
    </source>
</evidence>
<keyword evidence="4" id="KW-1134">Transmembrane beta strand</keyword>
<comment type="caution">
    <text evidence="10">The sequence shown here is derived from an EMBL/GenBank/DDBJ whole genome shotgun (WGS) entry which is preliminary data.</text>
</comment>
<name>A0A5C6RFH0_9BACT</name>
<evidence type="ECO:0000256" key="3">
    <source>
        <dbReference type="ARBA" id="ARBA00022448"/>
    </source>
</evidence>
<evidence type="ECO:0000256" key="6">
    <source>
        <dbReference type="ARBA" id="ARBA00023136"/>
    </source>
</evidence>
<organism evidence="10 11">
    <name type="scientific">Phaeodactylibacter luteus</name>
    <dbReference type="NCBI Taxonomy" id="1564516"/>
    <lineage>
        <taxon>Bacteria</taxon>
        <taxon>Pseudomonadati</taxon>
        <taxon>Bacteroidota</taxon>
        <taxon>Saprospiria</taxon>
        <taxon>Saprospirales</taxon>
        <taxon>Haliscomenobacteraceae</taxon>
        <taxon>Phaeodactylibacter</taxon>
    </lineage>
</organism>
<dbReference type="PANTHER" id="PTHR30026">
    <property type="entry name" value="OUTER MEMBRANE PROTEIN TOLC"/>
    <property type="match status" value="1"/>
</dbReference>
<comment type="similarity">
    <text evidence="2">Belongs to the outer membrane factor (OMF) (TC 1.B.17) family.</text>
</comment>
<dbReference type="OrthoDB" id="9807719at2"/>
<dbReference type="InterPro" id="IPR003423">
    <property type="entry name" value="OMP_efflux"/>
</dbReference>
<accession>A0A5C6RFH0</accession>
<dbReference type="Gene3D" id="1.20.1600.10">
    <property type="entry name" value="Outer membrane efflux proteins (OEP)"/>
    <property type="match status" value="1"/>
</dbReference>
<feature type="signal peptide" evidence="9">
    <location>
        <begin position="1"/>
        <end position="22"/>
    </location>
</feature>
<dbReference type="PANTHER" id="PTHR30026:SF20">
    <property type="entry name" value="OUTER MEMBRANE PROTEIN TOLC"/>
    <property type="match status" value="1"/>
</dbReference>
<dbReference type="EMBL" id="VOOR01000099">
    <property type="protein sequence ID" value="TXB59412.1"/>
    <property type="molecule type" value="Genomic_DNA"/>
</dbReference>
<evidence type="ECO:0000256" key="9">
    <source>
        <dbReference type="SAM" id="SignalP"/>
    </source>
</evidence>
<dbReference type="Pfam" id="PF02321">
    <property type="entry name" value="OEP"/>
    <property type="match status" value="1"/>
</dbReference>
<keyword evidence="9" id="KW-0732">Signal</keyword>
<evidence type="ECO:0000256" key="1">
    <source>
        <dbReference type="ARBA" id="ARBA00004442"/>
    </source>
</evidence>
<proteinExistence type="inferred from homology"/>
<sequence>MRSIKINLILMLLTLGSISLQAQDKLSLEAAQSMAVSNHVSIKNSQLEIKAAQTMKDKAHTHYYPQVNFDGFLMHAIDPLMEFGLEGGNLPVYDGNPANLQTATEFAYFPSSSIGILQKLGLANLSVAQPIYTGGKIKIGNEMADIGIDIREEQKRLAEKELLLTTEQQYWQIVSLQEKQKTIDDFRELLDRLNVQVNDAYKAGLIIRNDVYKVELEQSNLDLNESKFQNGKELALRQFSNTIGVAFDSTLVLEDKLEDYESPEYYRNIKEGNISNLSEMQLLKKAAEIENLQIQLKEADAKPTVAAGVNAYYLTQFEENTGGFNGFGFVSVSMPLSHFWMGEHDIEEQKIKAEIAQNTLEDTEQLLGLRAAKSWTDLKEAYEQIQIIEERIIQANENFRVNQSSYNSGVVTLSDLLEAKALQTQALDDLIEAKTKYKVAIAGYLLYSGR</sequence>
<evidence type="ECO:0000313" key="10">
    <source>
        <dbReference type="EMBL" id="TXB59412.1"/>
    </source>
</evidence>